<dbReference type="EMBL" id="QJKJ01003438">
    <property type="protein sequence ID" value="RDX98514.1"/>
    <property type="molecule type" value="Genomic_DNA"/>
</dbReference>
<reference evidence="1" key="1">
    <citation type="submission" date="2018-05" db="EMBL/GenBank/DDBJ databases">
        <title>Draft genome of Mucuna pruriens seed.</title>
        <authorList>
            <person name="Nnadi N.E."/>
            <person name="Vos R."/>
            <person name="Hasami M.H."/>
            <person name="Devisetty U.K."/>
            <person name="Aguiy J.C."/>
        </authorList>
    </citation>
    <scope>NUCLEOTIDE SEQUENCE [LARGE SCALE GENOMIC DNA]</scope>
    <source>
        <strain evidence="1">JCA_2017</strain>
    </source>
</reference>
<comment type="caution">
    <text evidence="1">The sequence shown here is derived from an EMBL/GenBank/DDBJ whole genome shotgun (WGS) entry which is preliminary data.</text>
</comment>
<sequence length="25" mass="2866">MVKLSNCFVGRLSKVIKFIQISLIK</sequence>
<organism evidence="1 2">
    <name type="scientific">Mucuna pruriens</name>
    <name type="common">Velvet bean</name>
    <name type="synonym">Dolichos pruriens</name>
    <dbReference type="NCBI Taxonomy" id="157652"/>
    <lineage>
        <taxon>Eukaryota</taxon>
        <taxon>Viridiplantae</taxon>
        <taxon>Streptophyta</taxon>
        <taxon>Embryophyta</taxon>
        <taxon>Tracheophyta</taxon>
        <taxon>Spermatophyta</taxon>
        <taxon>Magnoliopsida</taxon>
        <taxon>eudicotyledons</taxon>
        <taxon>Gunneridae</taxon>
        <taxon>Pentapetalae</taxon>
        <taxon>rosids</taxon>
        <taxon>fabids</taxon>
        <taxon>Fabales</taxon>
        <taxon>Fabaceae</taxon>
        <taxon>Papilionoideae</taxon>
        <taxon>50 kb inversion clade</taxon>
        <taxon>NPAAA clade</taxon>
        <taxon>indigoferoid/millettioid clade</taxon>
        <taxon>Phaseoleae</taxon>
        <taxon>Mucuna</taxon>
    </lineage>
</organism>
<name>A0A371H6S5_MUCPR</name>
<protein>
    <submittedName>
        <fullName evidence="1">Uncharacterized protein</fullName>
    </submittedName>
</protein>
<gene>
    <name evidence="1" type="ORF">CR513_18555</name>
</gene>
<evidence type="ECO:0000313" key="1">
    <source>
        <dbReference type="EMBL" id="RDX98514.1"/>
    </source>
</evidence>
<proteinExistence type="predicted"/>
<accession>A0A371H6S5</accession>
<evidence type="ECO:0000313" key="2">
    <source>
        <dbReference type="Proteomes" id="UP000257109"/>
    </source>
</evidence>
<keyword evidence="2" id="KW-1185">Reference proteome</keyword>
<dbReference type="AlphaFoldDB" id="A0A371H6S5"/>
<dbReference type="Proteomes" id="UP000257109">
    <property type="component" value="Unassembled WGS sequence"/>
</dbReference>